<feature type="domain" description="Glutamine amidotransferase" evidence="1">
    <location>
        <begin position="21"/>
        <end position="181"/>
    </location>
</feature>
<dbReference type="PANTHER" id="PTHR42695">
    <property type="entry name" value="GLUTAMINE AMIDOTRANSFERASE YLR126C-RELATED"/>
    <property type="match status" value="1"/>
</dbReference>
<dbReference type="RefSeq" id="WP_307226423.1">
    <property type="nucleotide sequence ID" value="NZ_JAUSVF010000001.1"/>
</dbReference>
<dbReference type="InterPro" id="IPR044992">
    <property type="entry name" value="ChyE-like"/>
</dbReference>
<dbReference type="InterPro" id="IPR017926">
    <property type="entry name" value="GATASE"/>
</dbReference>
<keyword evidence="3" id="KW-1185">Reference proteome</keyword>
<dbReference type="PROSITE" id="PS51273">
    <property type="entry name" value="GATASE_TYPE_1"/>
    <property type="match status" value="1"/>
</dbReference>
<proteinExistence type="predicted"/>
<dbReference type="PANTHER" id="PTHR42695:SF5">
    <property type="entry name" value="GLUTAMINE AMIDOTRANSFERASE YLR126C-RELATED"/>
    <property type="match status" value="1"/>
</dbReference>
<organism evidence="2 3">
    <name type="scientific">Pararhizobium capsulatum DSM 1112</name>
    <dbReference type="NCBI Taxonomy" id="1121113"/>
    <lineage>
        <taxon>Bacteria</taxon>
        <taxon>Pseudomonadati</taxon>
        <taxon>Pseudomonadota</taxon>
        <taxon>Alphaproteobacteria</taxon>
        <taxon>Hyphomicrobiales</taxon>
        <taxon>Rhizobiaceae</taxon>
        <taxon>Rhizobium/Agrobacterium group</taxon>
        <taxon>Pararhizobium</taxon>
    </lineage>
</organism>
<evidence type="ECO:0000313" key="3">
    <source>
        <dbReference type="Proteomes" id="UP001230207"/>
    </source>
</evidence>
<dbReference type="CDD" id="cd01741">
    <property type="entry name" value="GATase1_1"/>
    <property type="match status" value="1"/>
</dbReference>
<dbReference type="Proteomes" id="UP001230207">
    <property type="component" value="Unassembled WGS sequence"/>
</dbReference>
<reference evidence="2 3" key="1">
    <citation type="submission" date="2023-07" db="EMBL/GenBank/DDBJ databases">
        <title>Genomic Encyclopedia of Type Strains, Phase IV (KMG-IV): sequencing the most valuable type-strain genomes for metagenomic binning, comparative biology and taxonomic classification.</title>
        <authorList>
            <person name="Goeker M."/>
        </authorList>
    </citation>
    <scope>NUCLEOTIDE SEQUENCE [LARGE SCALE GENOMIC DNA]</scope>
    <source>
        <strain evidence="2 3">DSM 1112</strain>
    </source>
</reference>
<dbReference type="Gene3D" id="3.40.50.880">
    <property type="match status" value="1"/>
</dbReference>
<protein>
    <submittedName>
        <fullName evidence="2">GMP synthase-like glutamine amidotransferase</fullName>
    </submittedName>
</protein>
<dbReference type="EMBL" id="JAUSVF010000001">
    <property type="protein sequence ID" value="MDQ0318395.1"/>
    <property type="molecule type" value="Genomic_DNA"/>
</dbReference>
<evidence type="ECO:0000259" key="1">
    <source>
        <dbReference type="Pfam" id="PF00117"/>
    </source>
</evidence>
<evidence type="ECO:0000313" key="2">
    <source>
        <dbReference type="EMBL" id="MDQ0318395.1"/>
    </source>
</evidence>
<gene>
    <name evidence="2" type="ORF">QO002_000533</name>
</gene>
<dbReference type="Pfam" id="PF00117">
    <property type="entry name" value="GATase"/>
    <property type="match status" value="1"/>
</dbReference>
<dbReference type="SUPFAM" id="SSF52317">
    <property type="entry name" value="Class I glutamine amidotransferase-like"/>
    <property type="match status" value="1"/>
</dbReference>
<sequence length="246" mass="26663">MRVLVVENMPHSKLGQVGVALAEAGADIDLRRPYQGEALPQNASDFDALAVFGGEQSALDDELHPYLPALASLMRSFTEAGKAVLGICLGSQLLARGYGAENLLNRTREFGWHGVTLTAEGRADPVLSAAGDAFRIFEWHSDTFTLPEEAVHLAGNPAVAHQAFRVGRAGYGMQFHFEASTEVVTEWNDTFRHQIVERDEEWLADYETHAAVDGPQADAAGLALARAWVKQIRVDAKTTPLQALAG</sequence>
<accession>A0ABU0BLR4</accession>
<name>A0ABU0BLR4_9HYPH</name>
<comment type="caution">
    <text evidence="2">The sequence shown here is derived from an EMBL/GenBank/DDBJ whole genome shotgun (WGS) entry which is preliminary data.</text>
</comment>
<dbReference type="InterPro" id="IPR029062">
    <property type="entry name" value="Class_I_gatase-like"/>
</dbReference>